<protein>
    <submittedName>
        <fullName evidence="1">Uncharacterized protein</fullName>
    </submittedName>
</protein>
<dbReference type="Proteomes" id="UP000821845">
    <property type="component" value="Chromosome 3"/>
</dbReference>
<evidence type="ECO:0000313" key="1">
    <source>
        <dbReference type="EMBL" id="KAH6935248.1"/>
    </source>
</evidence>
<organism evidence="1 2">
    <name type="scientific">Hyalomma asiaticum</name>
    <name type="common">Tick</name>
    <dbReference type="NCBI Taxonomy" id="266040"/>
    <lineage>
        <taxon>Eukaryota</taxon>
        <taxon>Metazoa</taxon>
        <taxon>Ecdysozoa</taxon>
        <taxon>Arthropoda</taxon>
        <taxon>Chelicerata</taxon>
        <taxon>Arachnida</taxon>
        <taxon>Acari</taxon>
        <taxon>Parasitiformes</taxon>
        <taxon>Ixodida</taxon>
        <taxon>Ixodoidea</taxon>
        <taxon>Ixodidae</taxon>
        <taxon>Hyalomminae</taxon>
        <taxon>Hyalomma</taxon>
    </lineage>
</organism>
<accession>A0ACB7SK41</accession>
<comment type="caution">
    <text evidence="1">The sequence shown here is derived from an EMBL/GenBank/DDBJ whole genome shotgun (WGS) entry which is preliminary data.</text>
</comment>
<keyword evidence="2" id="KW-1185">Reference proteome</keyword>
<dbReference type="EMBL" id="CM023483">
    <property type="protein sequence ID" value="KAH6935248.1"/>
    <property type="molecule type" value="Genomic_DNA"/>
</dbReference>
<reference evidence="1" key="1">
    <citation type="submission" date="2020-05" db="EMBL/GenBank/DDBJ databases">
        <title>Large-scale comparative analyses of tick genomes elucidate their genetic diversity and vector capacities.</title>
        <authorList>
            <person name="Jia N."/>
            <person name="Wang J."/>
            <person name="Shi W."/>
            <person name="Du L."/>
            <person name="Sun Y."/>
            <person name="Zhan W."/>
            <person name="Jiang J."/>
            <person name="Wang Q."/>
            <person name="Zhang B."/>
            <person name="Ji P."/>
            <person name="Sakyi L.B."/>
            <person name="Cui X."/>
            <person name="Yuan T."/>
            <person name="Jiang B."/>
            <person name="Yang W."/>
            <person name="Lam T.T.-Y."/>
            <person name="Chang Q."/>
            <person name="Ding S."/>
            <person name="Wang X."/>
            <person name="Zhu J."/>
            <person name="Ruan X."/>
            <person name="Zhao L."/>
            <person name="Wei J."/>
            <person name="Que T."/>
            <person name="Du C."/>
            <person name="Cheng J."/>
            <person name="Dai P."/>
            <person name="Han X."/>
            <person name="Huang E."/>
            <person name="Gao Y."/>
            <person name="Liu J."/>
            <person name="Shao H."/>
            <person name="Ye R."/>
            <person name="Li L."/>
            <person name="Wei W."/>
            <person name="Wang X."/>
            <person name="Wang C."/>
            <person name="Yang T."/>
            <person name="Huo Q."/>
            <person name="Li W."/>
            <person name="Guo W."/>
            <person name="Chen H."/>
            <person name="Zhou L."/>
            <person name="Ni X."/>
            <person name="Tian J."/>
            <person name="Zhou Y."/>
            <person name="Sheng Y."/>
            <person name="Liu T."/>
            <person name="Pan Y."/>
            <person name="Xia L."/>
            <person name="Li J."/>
            <person name="Zhao F."/>
            <person name="Cao W."/>
        </authorList>
    </citation>
    <scope>NUCLEOTIDE SEQUENCE</scope>
    <source>
        <strain evidence="1">Hyas-2018</strain>
    </source>
</reference>
<gene>
    <name evidence="1" type="ORF">HPB50_004817</name>
</gene>
<evidence type="ECO:0000313" key="2">
    <source>
        <dbReference type="Proteomes" id="UP000821845"/>
    </source>
</evidence>
<name>A0ACB7SK41_HYAAI</name>
<sequence>MAPNVPNQQQTQTTADDEREVDSEALLHVSTAYCNFDKKDVLETVYPPPVSAEKLIEIRSVSTGREDGVHDCFLAPSCLYGHPNTYTLTKNVAETLLLEERGDIPVAIVRPSIVTASVKEPLPGWIDNYNGCTGIIVALGAGLLQSLFVDKGCVGDVVPVDYVANMIICVAWKTAQTRPKDVGVYHCTSGALKHATWGHLIDEMLRATRRYPLPNVIRFPEFHLTDSHLWHDINLWCLHYVPARIVDTALQLCSQKPRFVRYYQKARKATDPVRKFMTREWLFRPNNALRLQEELSPRDAQLFDFNVQHIEWSSYVDAYVLGIRKYLLKLKIPNYQKLGNI</sequence>
<proteinExistence type="predicted"/>